<sequence length="132" mass="14665">MAIFLSHSPEETKSFAAQYAKTLRPGDVVLLEGEMGAGKTAFAQGVARGLGVTEDVLSPTYAYVNSYEPMFHFDCYRIESERQAEELGFSDYFDAGKICLVEWSQNIAGLLPADCKKVVIRKVSEEEREIVT</sequence>
<keyword evidence="4" id="KW-0963">Cytoplasm</keyword>
<evidence type="ECO:0000256" key="1">
    <source>
        <dbReference type="ARBA" id="ARBA00004496"/>
    </source>
</evidence>
<reference evidence="11" key="1">
    <citation type="journal article" date="2021" name="PeerJ">
        <title>Extensive microbial diversity within the chicken gut microbiome revealed by metagenomics and culture.</title>
        <authorList>
            <person name="Gilroy R."/>
            <person name="Ravi A."/>
            <person name="Getino M."/>
            <person name="Pursley I."/>
            <person name="Horton D.L."/>
            <person name="Alikhan N.F."/>
            <person name="Baker D."/>
            <person name="Gharbi K."/>
            <person name="Hall N."/>
            <person name="Watson M."/>
            <person name="Adriaenssens E.M."/>
            <person name="Foster-Nyarko E."/>
            <person name="Jarju S."/>
            <person name="Secka A."/>
            <person name="Antonio M."/>
            <person name="Oren A."/>
            <person name="Chaudhuri R.R."/>
            <person name="La Ragione R."/>
            <person name="Hildebrand F."/>
            <person name="Pallen M.J."/>
        </authorList>
    </citation>
    <scope>NUCLEOTIDE SEQUENCE</scope>
    <source>
        <strain evidence="11">CHK33-5263</strain>
    </source>
</reference>
<keyword evidence="8" id="KW-0067">ATP-binding</keyword>
<dbReference type="PANTHER" id="PTHR33540:SF2">
    <property type="entry name" value="TRNA THREONYLCARBAMOYLADENOSINE BIOSYNTHESIS PROTEIN TSAE"/>
    <property type="match status" value="1"/>
</dbReference>
<evidence type="ECO:0000256" key="4">
    <source>
        <dbReference type="ARBA" id="ARBA00022490"/>
    </source>
</evidence>
<dbReference type="GO" id="GO:0046872">
    <property type="term" value="F:metal ion binding"/>
    <property type="evidence" value="ECO:0007669"/>
    <property type="project" value="UniProtKB-KW"/>
</dbReference>
<dbReference type="Proteomes" id="UP000824044">
    <property type="component" value="Unassembled WGS sequence"/>
</dbReference>
<keyword evidence="7" id="KW-0547">Nucleotide-binding</keyword>
<dbReference type="PANTHER" id="PTHR33540">
    <property type="entry name" value="TRNA THREONYLCARBAMOYLADENOSINE BIOSYNTHESIS PROTEIN TSAE"/>
    <property type="match status" value="1"/>
</dbReference>
<evidence type="ECO:0000256" key="3">
    <source>
        <dbReference type="ARBA" id="ARBA00019010"/>
    </source>
</evidence>
<comment type="caution">
    <text evidence="11">The sequence shown here is derived from an EMBL/GenBank/DDBJ whole genome shotgun (WGS) entry which is preliminary data.</text>
</comment>
<evidence type="ECO:0000256" key="5">
    <source>
        <dbReference type="ARBA" id="ARBA00022694"/>
    </source>
</evidence>
<dbReference type="EMBL" id="DXBS01000003">
    <property type="protein sequence ID" value="HIZ23871.1"/>
    <property type="molecule type" value="Genomic_DNA"/>
</dbReference>
<keyword evidence="9" id="KW-0460">Magnesium</keyword>
<name>A0A9D2DV00_9FIRM</name>
<dbReference type="GO" id="GO:0002949">
    <property type="term" value="P:tRNA threonylcarbamoyladenosine modification"/>
    <property type="evidence" value="ECO:0007669"/>
    <property type="project" value="InterPro"/>
</dbReference>
<dbReference type="GO" id="GO:0005737">
    <property type="term" value="C:cytoplasm"/>
    <property type="evidence" value="ECO:0007669"/>
    <property type="project" value="UniProtKB-SubCell"/>
</dbReference>
<organism evidence="11 12">
    <name type="scientific">Candidatus Gallimonas intestinigallinarum</name>
    <dbReference type="NCBI Taxonomy" id="2838604"/>
    <lineage>
        <taxon>Bacteria</taxon>
        <taxon>Bacillati</taxon>
        <taxon>Bacillota</taxon>
        <taxon>Clostridia</taxon>
        <taxon>Candidatus Gallimonas</taxon>
    </lineage>
</organism>
<evidence type="ECO:0000256" key="2">
    <source>
        <dbReference type="ARBA" id="ARBA00007599"/>
    </source>
</evidence>
<accession>A0A9D2DV00</accession>
<protein>
    <recommendedName>
        <fullName evidence="3">tRNA threonylcarbamoyladenosine biosynthesis protein TsaE</fullName>
    </recommendedName>
    <alternativeName>
        <fullName evidence="10">t(6)A37 threonylcarbamoyladenosine biosynthesis protein TsaE</fullName>
    </alternativeName>
</protein>
<dbReference type="GO" id="GO:0005524">
    <property type="term" value="F:ATP binding"/>
    <property type="evidence" value="ECO:0007669"/>
    <property type="project" value="UniProtKB-KW"/>
</dbReference>
<dbReference type="NCBIfam" id="TIGR00150">
    <property type="entry name" value="T6A_YjeE"/>
    <property type="match status" value="1"/>
</dbReference>
<dbReference type="InterPro" id="IPR003442">
    <property type="entry name" value="T6A_TsaE"/>
</dbReference>
<dbReference type="AlphaFoldDB" id="A0A9D2DV00"/>
<evidence type="ECO:0000256" key="6">
    <source>
        <dbReference type="ARBA" id="ARBA00022723"/>
    </source>
</evidence>
<comment type="subcellular location">
    <subcellularLocation>
        <location evidence="1">Cytoplasm</location>
    </subcellularLocation>
</comment>
<evidence type="ECO:0000313" key="12">
    <source>
        <dbReference type="Proteomes" id="UP000824044"/>
    </source>
</evidence>
<dbReference type="SUPFAM" id="SSF52540">
    <property type="entry name" value="P-loop containing nucleoside triphosphate hydrolases"/>
    <property type="match status" value="1"/>
</dbReference>
<keyword evidence="5" id="KW-0819">tRNA processing</keyword>
<dbReference type="Pfam" id="PF02367">
    <property type="entry name" value="TsaE"/>
    <property type="match status" value="1"/>
</dbReference>
<comment type="similarity">
    <text evidence="2">Belongs to the TsaE family.</text>
</comment>
<proteinExistence type="inferred from homology"/>
<dbReference type="InterPro" id="IPR027417">
    <property type="entry name" value="P-loop_NTPase"/>
</dbReference>
<evidence type="ECO:0000256" key="9">
    <source>
        <dbReference type="ARBA" id="ARBA00022842"/>
    </source>
</evidence>
<reference evidence="11" key="2">
    <citation type="submission" date="2021-04" db="EMBL/GenBank/DDBJ databases">
        <authorList>
            <person name="Gilroy R."/>
        </authorList>
    </citation>
    <scope>NUCLEOTIDE SEQUENCE</scope>
    <source>
        <strain evidence="11">CHK33-5263</strain>
    </source>
</reference>
<evidence type="ECO:0000256" key="7">
    <source>
        <dbReference type="ARBA" id="ARBA00022741"/>
    </source>
</evidence>
<evidence type="ECO:0000256" key="8">
    <source>
        <dbReference type="ARBA" id="ARBA00022840"/>
    </source>
</evidence>
<dbReference type="Gene3D" id="3.40.50.300">
    <property type="entry name" value="P-loop containing nucleotide triphosphate hydrolases"/>
    <property type="match status" value="1"/>
</dbReference>
<gene>
    <name evidence="11" type="primary">tsaE</name>
    <name evidence="11" type="ORF">H9812_00105</name>
</gene>
<keyword evidence="6" id="KW-0479">Metal-binding</keyword>
<evidence type="ECO:0000313" key="11">
    <source>
        <dbReference type="EMBL" id="HIZ23871.1"/>
    </source>
</evidence>
<evidence type="ECO:0000256" key="10">
    <source>
        <dbReference type="ARBA" id="ARBA00032441"/>
    </source>
</evidence>